<feature type="domain" description="Major facilitator superfamily (MFS) profile" evidence="8">
    <location>
        <begin position="75"/>
        <end position="582"/>
    </location>
</feature>
<dbReference type="EMBL" id="UFQT01000013">
    <property type="protein sequence ID" value="SSX17643.1"/>
    <property type="molecule type" value="Genomic_DNA"/>
</dbReference>
<dbReference type="PANTHER" id="PTHR23511:SF36">
    <property type="entry name" value="EG:BACR7A4.13 PROTEIN-RELATED"/>
    <property type="match status" value="1"/>
</dbReference>
<keyword evidence="3 7" id="KW-0812">Transmembrane</keyword>
<keyword evidence="5 7" id="KW-0472">Membrane</keyword>
<feature type="transmembrane region" description="Helical" evidence="7">
    <location>
        <begin position="351"/>
        <end position="371"/>
    </location>
</feature>
<keyword evidence="2" id="KW-0813">Transport</keyword>
<evidence type="ECO:0000256" key="5">
    <source>
        <dbReference type="ARBA" id="ARBA00023136"/>
    </source>
</evidence>
<dbReference type="VEuPathDB" id="VectorBase:CSON002395"/>
<gene>
    <name evidence="9" type="primary">CSON002395</name>
</gene>
<dbReference type="Pfam" id="PF07690">
    <property type="entry name" value="MFS_1"/>
    <property type="match status" value="2"/>
</dbReference>
<feature type="coiled-coil region" evidence="6">
    <location>
        <begin position="295"/>
        <end position="322"/>
    </location>
</feature>
<dbReference type="SUPFAM" id="SSF103473">
    <property type="entry name" value="MFS general substrate transporter"/>
    <property type="match status" value="2"/>
</dbReference>
<feature type="transmembrane region" description="Helical" evidence="7">
    <location>
        <begin position="165"/>
        <end position="187"/>
    </location>
</feature>
<dbReference type="InterPro" id="IPR020846">
    <property type="entry name" value="MFS_dom"/>
</dbReference>
<feature type="transmembrane region" description="Helical" evidence="7">
    <location>
        <begin position="471"/>
        <end position="489"/>
    </location>
</feature>
<name>A0A336JYS3_CULSO</name>
<sequence length="586" mass="65400">MSDKNSYRGAYSDRTKQNKMIKENVLNNLCDESINNNNVQNNNNKERFGFPEKQELADFETAIAETQYGKFNYLLLLIALPCCLASQFDTSTMSYILASAECDLNLNLVDKGNLNAVTYGGMISSAMIWGYFSDTLGRKKLLVLGYFLDACINVFVTFSQSKISIMIFKFFSGFVICGPFAVLMSYLSELHGKEVRGRVMLAVGTCNVILPFIAWTVLPYNLEYILIENIFEIHTWQVFLAICSIPPPFIAGLLVSFLPESPKFLMSRGKNDKAMEIFKRIYAINTGNDPKLYPIKELVNELQQNNNQIETISKNVHDTEQNESCKSPSKLMIGFKQFSLMFRKPHLYNSILVYVIQFGILFGLNSLRLWVPQLFSIISEYNNDFPIVGIDTINENTYSSSADLCTMMEAKVNKSLQMSTSMENVENLTHRFCEVVVDAEVYEKAMILGAISFVGYLMAGTIINAVGNKNILIFGLIFSGSCGISHYFAKDSLSTLILSSLFVTVSSICSTALVSSTVSIFPTSLRTMIVSILMMFGRIGAIMGNVLFPYLMETGCFPPFLMVGGTAIACGVVCLLLPKTIKQPLK</sequence>
<evidence type="ECO:0000256" key="4">
    <source>
        <dbReference type="ARBA" id="ARBA00022989"/>
    </source>
</evidence>
<evidence type="ECO:0000256" key="3">
    <source>
        <dbReference type="ARBA" id="ARBA00022692"/>
    </source>
</evidence>
<feature type="transmembrane region" description="Helical" evidence="7">
    <location>
        <begin position="73"/>
        <end position="96"/>
    </location>
</feature>
<feature type="transmembrane region" description="Helical" evidence="7">
    <location>
        <begin position="495"/>
        <end position="521"/>
    </location>
</feature>
<feature type="transmembrane region" description="Helical" evidence="7">
    <location>
        <begin position="116"/>
        <end position="132"/>
    </location>
</feature>
<feature type="transmembrane region" description="Helical" evidence="7">
    <location>
        <begin position="238"/>
        <end position="258"/>
    </location>
</feature>
<evidence type="ECO:0000256" key="1">
    <source>
        <dbReference type="ARBA" id="ARBA00004141"/>
    </source>
</evidence>
<dbReference type="InterPro" id="IPR011701">
    <property type="entry name" value="MFS"/>
</dbReference>
<feature type="transmembrane region" description="Helical" evidence="7">
    <location>
        <begin position="557"/>
        <end position="577"/>
    </location>
</feature>
<dbReference type="GO" id="GO:0022857">
    <property type="term" value="F:transmembrane transporter activity"/>
    <property type="evidence" value="ECO:0007669"/>
    <property type="project" value="InterPro"/>
</dbReference>
<accession>A0A336JYS3</accession>
<dbReference type="Gene3D" id="1.20.1250.20">
    <property type="entry name" value="MFS general substrate transporter like domains"/>
    <property type="match status" value="1"/>
</dbReference>
<evidence type="ECO:0000313" key="9">
    <source>
        <dbReference type="EMBL" id="SSW97257.1"/>
    </source>
</evidence>
<dbReference type="PANTHER" id="PTHR23511">
    <property type="entry name" value="SYNAPTIC VESICLE GLYCOPROTEIN 2"/>
    <property type="match status" value="1"/>
</dbReference>
<dbReference type="OMA" id="SAVMWGY"/>
<evidence type="ECO:0000256" key="6">
    <source>
        <dbReference type="SAM" id="Coils"/>
    </source>
</evidence>
<protein>
    <submittedName>
        <fullName evidence="9">CSON002395 protein</fullName>
    </submittedName>
</protein>
<feature type="transmembrane region" description="Helical" evidence="7">
    <location>
        <begin position="445"/>
        <end position="464"/>
    </location>
</feature>
<reference evidence="10" key="2">
    <citation type="submission" date="2018-07" db="EMBL/GenBank/DDBJ databases">
        <authorList>
            <person name="Quirk P.G."/>
            <person name="Krulwich T.A."/>
        </authorList>
    </citation>
    <scope>NUCLEOTIDE SEQUENCE</scope>
</reference>
<feature type="transmembrane region" description="Helical" evidence="7">
    <location>
        <begin position="141"/>
        <end position="159"/>
    </location>
</feature>
<keyword evidence="6" id="KW-0175">Coiled coil</keyword>
<dbReference type="InterPro" id="IPR036259">
    <property type="entry name" value="MFS_trans_sf"/>
</dbReference>
<evidence type="ECO:0000313" key="10">
    <source>
        <dbReference type="EMBL" id="SSX17643.1"/>
    </source>
</evidence>
<dbReference type="PROSITE" id="PS50850">
    <property type="entry name" value="MFS"/>
    <property type="match status" value="1"/>
</dbReference>
<proteinExistence type="predicted"/>
<feature type="transmembrane region" description="Helical" evidence="7">
    <location>
        <begin position="528"/>
        <end position="551"/>
    </location>
</feature>
<evidence type="ECO:0000256" key="7">
    <source>
        <dbReference type="SAM" id="Phobius"/>
    </source>
</evidence>
<reference evidence="9" key="1">
    <citation type="submission" date="2018-04" db="EMBL/GenBank/DDBJ databases">
        <authorList>
            <person name="Go L.Y."/>
            <person name="Mitchell J.A."/>
        </authorList>
    </citation>
    <scope>NUCLEOTIDE SEQUENCE</scope>
    <source>
        <tissue evidence="9">Whole organism</tissue>
    </source>
</reference>
<organism evidence="9">
    <name type="scientific">Culicoides sonorensis</name>
    <name type="common">Biting midge</name>
    <dbReference type="NCBI Taxonomy" id="179676"/>
    <lineage>
        <taxon>Eukaryota</taxon>
        <taxon>Metazoa</taxon>
        <taxon>Ecdysozoa</taxon>
        <taxon>Arthropoda</taxon>
        <taxon>Hexapoda</taxon>
        <taxon>Insecta</taxon>
        <taxon>Pterygota</taxon>
        <taxon>Neoptera</taxon>
        <taxon>Endopterygota</taxon>
        <taxon>Diptera</taxon>
        <taxon>Nematocera</taxon>
        <taxon>Chironomoidea</taxon>
        <taxon>Ceratopogonidae</taxon>
        <taxon>Ceratopogoninae</taxon>
        <taxon>Culicoides</taxon>
        <taxon>Monoculicoides</taxon>
    </lineage>
</organism>
<dbReference type="AlphaFoldDB" id="A0A336JYS3"/>
<evidence type="ECO:0000256" key="2">
    <source>
        <dbReference type="ARBA" id="ARBA00022448"/>
    </source>
</evidence>
<comment type="subcellular location">
    <subcellularLocation>
        <location evidence="1">Membrane</location>
        <topology evidence="1">Multi-pass membrane protein</topology>
    </subcellularLocation>
</comment>
<dbReference type="EMBL" id="UFQS01000013">
    <property type="protein sequence ID" value="SSW97257.1"/>
    <property type="molecule type" value="Genomic_DNA"/>
</dbReference>
<feature type="transmembrane region" description="Helical" evidence="7">
    <location>
        <begin position="199"/>
        <end position="218"/>
    </location>
</feature>
<evidence type="ECO:0000259" key="8">
    <source>
        <dbReference type="PROSITE" id="PS50850"/>
    </source>
</evidence>
<keyword evidence="4 7" id="KW-1133">Transmembrane helix</keyword>
<dbReference type="GO" id="GO:0016020">
    <property type="term" value="C:membrane"/>
    <property type="evidence" value="ECO:0007669"/>
    <property type="project" value="UniProtKB-SubCell"/>
</dbReference>